<dbReference type="EMBL" id="BPVZ01000003">
    <property type="protein sequence ID" value="GKU89223.1"/>
    <property type="molecule type" value="Genomic_DNA"/>
</dbReference>
<accession>A0AAV5HKQ6</accession>
<name>A0AAV5HKQ6_9ROSI</name>
<comment type="caution">
    <text evidence="1">The sequence shown here is derived from an EMBL/GenBank/DDBJ whole genome shotgun (WGS) entry which is preliminary data.</text>
</comment>
<organism evidence="1 2">
    <name type="scientific">Rubroshorea leprosula</name>
    <dbReference type="NCBI Taxonomy" id="152421"/>
    <lineage>
        <taxon>Eukaryota</taxon>
        <taxon>Viridiplantae</taxon>
        <taxon>Streptophyta</taxon>
        <taxon>Embryophyta</taxon>
        <taxon>Tracheophyta</taxon>
        <taxon>Spermatophyta</taxon>
        <taxon>Magnoliopsida</taxon>
        <taxon>eudicotyledons</taxon>
        <taxon>Gunneridae</taxon>
        <taxon>Pentapetalae</taxon>
        <taxon>rosids</taxon>
        <taxon>malvids</taxon>
        <taxon>Malvales</taxon>
        <taxon>Dipterocarpaceae</taxon>
        <taxon>Rubroshorea</taxon>
    </lineage>
</organism>
<evidence type="ECO:0000313" key="2">
    <source>
        <dbReference type="Proteomes" id="UP001054252"/>
    </source>
</evidence>
<keyword evidence="2" id="KW-1185">Reference proteome</keyword>
<evidence type="ECO:0008006" key="3">
    <source>
        <dbReference type="Google" id="ProtNLM"/>
    </source>
</evidence>
<protein>
    <recommendedName>
        <fullName evidence="3">Late embryogenesis abundant protein LEA-2 subgroup domain-containing protein</fullName>
    </recommendedName>
</protein>
<gene>
    <name evidence="1" type="ORF">SLEP1_g3389</name>
</gene>
<sequence length="132" mass="14372">MPLQPPLPSPSNLTHKLPSKTLNFGHFKFQNNTASISYVGTLIGEATIVKARARARSTKKVNVTFVASSGKVSSNSQLGDDIESGIIPLGSHARLDGKIILFKVFKKKKSAEMNCIMDVNTTTKEIQNLKCK</sequence>
<dbReference type="Proteomes" id="UP001054252">
    <property type="component" value="Unassembled WGS sequence"/>
</dbReference>
<evidence type="ECO:0000313" key="1">
    <source>
        <dbReference type="EMBL" id="GKU89223.1"/>
    </source>
</evidence>
<dbReference type="AlphaFoldDB" id="A0AAV5HKQ6"/>
<proteinExistence type="predicted"/>
<reference evidence="1 2" key="1">
    <citation type="journal article" date="2021" name="Commun. Biol.">
        <title>The genome of Shorea leprosula (Dipterocarpaceae) highlights the ecological relevance of drought in aseasonal tropical rainforests.</title>
        <authorList>
            <person name="Ng K.K.S."/>
            <person name="Kobayashi M.J."/>
            <person name="Fawcett J.A."/>
            <person name="Hatakeyama M."/>
            <person name="Paape T."/>
            <person name="Ng C.H."/>
            <person name="Ang C.C."/>
            <person name="Tnah L.H."/>
            <person name="Lee C.T."/>
            <person name="Nishiyama T."/>
            <person name="Sese J."/>
            <person name="O'Brien M.J."/>
            <person name="Copetti D."/>
            <person name="Mohd Noor M.I."/>
            <person name="Ong R.C."/>
            <person name="Putra M."/>
            <person name="Sireger I.Z."/>
            <person name="Indrioko S."/>
            <person name="Kosugi Y."/>
            <person name="Izuno A."/>
            <person name="Isagi Y."/>
            <person name="Lee S.L."/>
            <person name="Shimizu K.K."/>
        </authorList>
    </citation>
    <scope>NUCLEOTIDE SEQUENCE [LARGE SCALE GENOMIC DNA]</scope>
    <source>
        <strain evidence="1">214</strain>
    </source>
</reference>